<dbReference type="RefSeq" id="WP_091677034.1">
    <property type="nucleotide sequence ID" value="NZ_FOKG01000020.1"/>
</dbReference>
<dbReference type="InterPro" id="IPR001501">
    <property type="entry name" value="Ni-dep_hyd_lsu"/>
</dbReference>
<reference evidence="3" key="1">
    <citation type="submission" date="2016-10" db="EMBL/GenBank/DDBJ databases">
        <authorList>
            <person name="Varghese N."/>
            <person name="Submissions S."/>
        </authorList>
    </citation>
    <scope>NUCLEOTIDE SEQUENCE [LARGE SCALE GENOMIC DNA]</scope>
    <source>
        <strain evidence="3">CGMCC 4.3568</strain>
    </source>
</reference>
<accession>A0A1I1C308</accession>
<gene>
    <name evidence="2" type="ORF">SAMN05216266_12092</name>
</gene>
<comment type="cofactor">
    <cofactor evidence="1">
        <name>Ni(2+)</name>
        <dbReference type="ChEBI" id="CHEBI:49786"/>
    </cofactor>
</comment>
<keyword evidence="1" id="KW-0479">Metal-binding</keyword>
<feature type="binding site" evidence="1">
    <location>
        <position position="98"/>
    </location>
    <ligand>
        <name>Mg(2+)</name>
        <dbReference type="ChEBI" id="CHEBI:18420"/>
    </ligand>
</feature>
<feature type="binding site" evidence="1">
    <location>
        <position position="606"/>
    </location>
    <ligand>
        <name>Ni(2+)</name>
        <dbReference type="ChEBI" id="CHEBI:49786"/>
    </ligand>
</feature>
<dbReference type="InterPro" id="IPR050867">
    <property type="entry name" value="NiFe/NiFeSe_hydrgnase_LSU"/>
</dbReference>
<feature type="binding site" evidence="1">
    <location>
        <position position="120"/>
    </location>
    <ligand>
        <name>Ni(2+)</name>
        <dbReference type="ChEBI" id="CHEBI:49786"/>
    </ligand>
</feature>
<dbReference type="InterPro" id="IPR029014">
    <property type="entry name" value="NiFe-Hase_large"/>
</dbReference>
<feature type="binding site" evidence="1">
    <location>
        <position position="609"/>
    </location>
    <ligand>
        <name>Fe cation</name>
        <dbReference type="ChEBI" id="CHEBI:24875"/>
    </ligand>
</feature>
<dbReference type="GO" id="GO:0016151">
    <property type="term" value="F:nickel cation binding"/>
    <property type="evidence" value="ECO:0007669"/>
    <property type="project" value="InterPro"/>
</dbReference>
<dbReference type="STRING" id="490629.SAMN05216266_12092"/>
<feature type="binding site" evidence="1">
    <location>
        <position position="120"/>
    </location>
    <ligand>
        <name>Fe cation</name>
        <dbReference type="ChEBI" id="CHEBI:24875"/>
    </ligand>
</feature>
<feature type="binding site" evidence="1">
    <location>
        <position position="117"/>
    </location>
    <ligand>
        <name>Ni(2+)</name>
        <dbReference type="ChEBI" id="CHEBI:49786"/>
    </ligand>
</feature>
<name>A0A1I1C308_9PSEU</name>
<feature type="binding site" evidence="1">
    <location>
        <position position="612"/>
    </location>
    <ligand>
        <name>Mg(2+)</name>
        <dbReference type="ChEBI" id="CHEBI:18420"/>
    </ligand>
</feature>
<dbReference type="PANTHER" id="PTHR42958">
    <property type="entry name" value="HYDROGENASE-2 LARGE CHAIN"/>
    <property type="match status" value="1"/>
</dbReference>
<proteinExistence type="predicted"/>
<evidence type="ECO:0000313" key="2">
    <source>
        <dbReference type="EMBL" id="SFB57019.1"/>
    </source>
</evidence>
<keyword evidence="1" id="KW-0460">Magnesium</keyword>
<evidence type="ECO:0000256" key="1">
    <source>
        <dbReference type="PIRSR" id="PIRSR601501-1"/>
    </source>
</evidence>
<feature type="binding site" evidence="1">
    <location>
        <position position="553"/>
    </location>
    <ligand>
        <name>Mg(2+)</name>
        <dbReference type="ChEBI" id="CHEBI:18420"/>
    </ligand>
</feature>
<dbReference type="SUPFAM" id="SSF56762">
    <property type="entry name" value="HydB/Nqo4-like"/>
    <property type="match status" value="1"/>
</dbReference>
<comment type="cofactor">
    <cofactor evidence="1">
        <name>Fe cation</name>
        <dbReference type="ChEBI" id="CHEBI:24875"/>
    </cofactor>
</comment>
<sequence>MCFKNLPIEFDADGNARLKEGIADPYAVATSRPQVSRNDADREAEIQRLMAANGHIKDINMDPVTRVAGALAVNVTADLRGRRYLDARSQATLFRGYEVILMGRDPRDAIFVSSRACGVCGGVHSHCSAYAIEMAMGLTPPPLGTVVRNMQEAAEMGYDNPLHLYLLAGPDYSEAVVKAVNPELWPKAEQWRCPNERTHGFKTMAELMTELNPLTGKLYREGLDFTRLSREMFSVLAGKYPHPQTVVPGGVSSTVTMQTLNEYHAKLGRLFDYAQKMLGVWNDIPQFFYECDERYMQVGTRPMNLIDPGYWDDPYAYDASYENCNAWGERRWSTPGVLIDGELVTTRLTDINIGWEEFVEHSYYEQWAGDRYTTDPLGNPIGPYHPWNKRTLPMPTGKSWKDKYTWACTPRWDRKVVEAGAYARLFTTAMAQKQPANDFIEATGHSLRMRIPKGTSPQSEVEWQVPEVWNAFERNRGRAYHYLFSQLVGLINLLEAYDLFKKGEHRVAAVPPDKLDEHIPKDERRGLGWWGAGRGMLIHHLVMDGGKIANYQICTPSTINASPRDPWDQPGPYEEAVMNTPIIEDPDPAKFTSIDMLRTIRSFDPCMPCTTHVHTGSGTVVREVNTCSCGTD</sequence>
<dbReference type="OrthoDB" id="9761717at2"/>
<keyword evidence="3" id="KW-1185">Reference proteome</keyword>
<protein>
    <submittedName>
        <fullName evidence="2">Hydrogenase large subunit</fullName>
    </submittedName>
</protein>
<dbReference type="PANTHER" id="PTHR42958:SF2">
    <property type="entry name" value="UPTAKE HYDROGENASE LARGE SUBUNIT"/>
    <property type="match status" value="1"/>
</dbReference>
<keyword evidence="1" id="KW-0533">Nickel</keyword>
<evidence type="ECO:0000313" key="3">
    <source>
        <dbReference type="Proteomes" id="UP000243799"/>
    </source>
</evidence>
<dbReference type="EMBL" id="FOKG01000020">
    <property type="protein sequence ID" value="SFB57019.1"/>
    <property type="molecule type" value="Genomic_DNA"/>
</dbReference>
<keyword evidence="1" id="KW-0408">Iron</keyword>
<dbReference type="AlphaFoldDB" id="A0A1I1C308"/>
<organism evidence="2 3">
    <name type="scientific">Amycolatopsis marina</name>
    <dbReference type="NCBI Taxonomy" id="490629"/>
    <lineage>
        <taxon>Bacteria</taxon>
        <taxon>Bacillati</taxon>
        <taxon>Actinomycetota</taxon>
        <taxon>Actinomycetes</taxon>
        <taxon>Pseudonocardiales</taxon>
        <taxon>Pseudonocardiaceae</taxon>
        <taxon>Amycolatopsis</taxon>
    </lineage>
</organism>
<dbReference type="Gene3D" id="1.10.645.10">
    <property type="entry name" value="Cytochrome-c3 Hydrogenase, chain B"/>
    <property type="match status" value="1"/>
</dbReference>
<dbReference type="Proteomes" id="UP000243799">
    <property type="component" value="Unassembled WGS sequence"/>
</dbReference>
<dbReference type="Pfam" id="PF00374">
    <property type="entry name" value="NiFeSe_Hases"/>
    <property type="match status" value="2"/>
</dbReference>